<dbReference type="SUPFAM" id="SSF51905">
    <property type="entry name" value="FAD/NAD(P)-binding domain"/>
    <property type="match status" value="1"/>
</dbReference>
<name>A0A523QK48_UNCAE</name>
<dbReference type="Pfam" id="PF00890">
    <property type="entry name" value="FAD_binding_2"/>
    <property type="match status" value="1"/>
</dbReference>
<dbReference type="Gene3D" id="1.20.58.100">
    <property type="entry name" value="Fumarate reductase/succinate dehydrogenase flavoprotein-like, C-terminal domain"/>
    <property type="match status" value="1"/>
</dbReference>
<dbReference type="PANTHER" id="PTHR11632:SF51">
    <property type="entry name" value="SUCCINATE DEHYDROGENASE [UBIQUINONE] FLAVOPROTEIN SUBUNIT, MITOCHONDRIAL"/>
    <property type="match status" value="1"/>
</dbReference>
<accession>A0A523QK48</accession>
<evidence type="ECO:0000259" key="4">
    <source>
        <dbReference type="Pfam" id="PF00890"/>
    </source>
</evidence>
<dbReference type="Gene3D" id="3.50.50.60">
    <property type="entry name" value="FAD/NAD(P)-binding domain"/>
    <property type="match status" value="1"/>
</dbReference>
<dbReference type="InterPro" id="IPR037099">
    <property type="entry name" value="Fum_R/Succ_DH_flav-like_C_sf"/>
</dbReference>
<dbReference type="InterPro" id="IPR027477">
    <property type="entry name" value="Succ_DH/fumarate_Rdtase_cat_sf"/>
</dbReference>
<comment type="caution">
    <text evidence="6">The sequence shown here is derived from an EMBL/GenBank/DDBJ whole genome shotgun (WGS) entry which is preliminary data.</text>
</comment>
<dbReference type="SUPFAM" id="SSF56425">
    <property type="entry name" value="Succinate dehydrogenase/fumarate reductase flavoprotein, catalytic domain"/>
    <property type="match status" value="1"/>
</dbReference>
<reference evidence="6 7" key="1">
    <citation type="submission" date="2019-03" db="EMBL/GenBank/DDBJ databases">
        <title>Metabolic potential of uncultured bacteria and archaea associated with petroleum seepage in deep-sea sediments.</title>
        <authorList>
            <person name="Dong X."/>
            <person name="Hubert C."/>
        </authorList>
    </citation>
    <scope>NUCLEOTIDE SEQUENCE [LARGE SCALE GENOMIC DNA]</scope>
    <source>
        <strain evidence="6">E44_bin92</strain>
    </source>
</reference>
<dbReference type="PIRSF" id="PIRSF000171">
    <property type="entry name" value="SDHA_APRA_LASPO"/>
    <property type="match status" value="1"/>
</dbReference>
<evidence type="ECO:0000259" key="5">
    <source>
        <dbReference type="Pfam" id="PF02910"/>
    </source>
</evidence>
<dbReference type="InterPro" id="IPR015939">
    <property type="entry name" value="Fum_Rdtase/Succ_DH_flav-like_C"/>
</dbReference>
<protein>
    <submittedName>
        <fullName evidence="6">FAD-binding protein</fullName>
    </submittedName>
</protein>
<dbReference type="AlphaFoldDB" id="A0A523QK48"/>
<keyword evidence="2" id="KW-0560">Oxidoreductase</keyword>
<dbReference type="PANTHER" id="PTHR11632">
    <property type="entry name" value="SUCCINATE DEHYDROGENASE 2 FLAVOPROTEIN SUBUNIT"/>
    <property type="match status" value="1"/>
</dbReference>
<dbReference type="PRINTS" id="PR00368">
    <property type="entry name" value="FADPNR"/>
</dbReference>
<keyword evidence="1" id="KW-0285">Flavoprotein</keyword>
<dbReference type="EMBL" id="SOKU01000139">
    <property type="protein sequence ID" value="TES86029.1"/>
    <property type="molecule type" value="Genomic_DNA"/>
</dbReference>
<proteinExistence type="predicted"/>
<feature type="active site" description="Proton acceptor" evidence="3">
    <location>
        <position position="280"/>
    </location>
</feature>
<dbReference type="InterPro" id="IPR003953">
    <property type="entry name" value="FAD-dep_OxRdtase_2_FAD-bd"/>
</dbReference>
<evidence type="ECO:0000313" key="6">
    <source>
        <dbReference type="EMBL" id="TES86029.1"/>
    </source>
</evidence>
<dbReference type="Proteomes" id="UP000320781">
    <property type="component" value="Unassembled WGS sequence"/>
</dbReference>
<dbReference type="InterPro" id="IPR030664">
    <property type="entry name" value="SdhA/FrdA/AprA"/>
</dbReference>
<evidence type="ECO:0000313" key="7">
    <source>
        <dbReference type="Proteomes" id="UP000320781"/>
    </source>
</evidence>
<organism evidence="6 7">
    <name type="scientific">Aerophobetes bacterium</name>
    <dbReference type="NCBI Taxonomy" id="2030807"/>
    <lineage>
        <taxon>Bacteria</taxon>
        <taxon>Candidatus Aerophobota</taxon>
    </lineage>
</organism>
<evidence type="ECO:0000256" key="3">
    <source>
        <dbReference type="PIRSR" id="PIRSR000171-1"/>
    </source>
</evidence>
<dbReference type="Pfam" id="PF02910">
    <property type="entry name" value="Succ_DH_flav_C"/>
    <property type="match status" value="1"/>
</dbReference>
<dbReference type="GO" id="GO:0016491">
    <property type="term" value="F:oxidoreductase activity"/>
    <property type="evidence" value="ECO:0007669"/>
    <property type="project" value="UniProtKB-KW"/>
</dbReference>
<dbReference type="PRINTS" id="PR00411">
    <property type="entry name" value="PNDRDTASEI"/>
</dbReference>
<evidence type="ECO:0000256" key="2">
    <source>
        <dbReference type="ARBA" id="ARBA00023002"/>
    </source>
</evidence>
<dbReference type="SUPFAM" id="SSF46977">
    <property type="entry name" value="Succinate dehydrogenase/fumarate reductase flavoprotein C-terminal domain"/>
    <property type="match status" value="1"/>
</dbReference>
<gene>
    <name evidence="6" type="ORF">E3J95_03005</name>
</gene>
<evidence type="ECO:0000256" key="1">
    <source>
        <dbReference type="ARBA" id="ARBA00022630"/>
    </source>
</evidence>
<feature type="domain" description="FAD-dependent oxidoreductase 2 FAD-binding" evidence="4">
    <location>
        <begin position="7"/>
        <end position="384"/>
    </location>
</feature>
<dbReference type="InterPro" id="IPR036188">
    <property type="entry name" value="FAD/NAD-bd_sf"/>
</dbReference>
<feature type="domain" description="Fumarate reductase/succinate dehydrogenase flavoprotein-like C-terminal" evidence="5">
    <location>
        <begin position="441"/>
        <end position="563"/>
    </location>
</feature>
<sequence length="565" mass="62759">MIVKETDVLVIGGGGAGAMAALKASDGRARVLMVIKGKFGKCGSTPMAMGAASAVGSWHHPDDNKEIHFRDTVKGGGYLNDQNLVRILVEEAPDRVLELERFGAIWERTDDGRSYLLRIGGGHSHPRSVYLEDRPGSEMLKAMKGELIRRNVEVLEDLMVIRILTDQDQVAGALALGTHTAEPVLIKARAIVLATGGAGQIYEYATQDIRNTGDGYALSLQAGANLVDMEFVQFFPIGLIFPESCKGLIVGAMYYSHLLDRNKERFMKRYDAERMELSTRDIVSRAAYTEIKEGRGTPRGGVWCDMTFNPPGYVKKQLPLVFTFCDRLGMNVEEKMLEIAPTCHFFMGGVRVDDHWASTHPGIYAAGEAAGGVHGANRLSQNSLADILVSGARAGKCSAEYASGTEMKKIDSLEVKRETEKIQRIFDSTPENGISPWKLKHKIKKVMWNEVSLFRAASGLGCALEEMEKMKREDLPRLSLSTKTKRFNRELIEALEVENFLMVSESIIRSAILREESRGAHYRTDYPELDNVNWLKHIAVGFREGEFHLSSEPVDLSEIEPEEDE</sequence>
<dbReference type="Gene3D" id="3.90.700.10">
    <property type="entry name" value="Succinate dehydrogenase/fumarate reductase flavoprotein, catalytic domain"/>
    <property type="match status" value="1"/>
</dbReference>